<dbReference type="PANTHER" id="PTHR11814">
    <property type="entry name" value="SULFATE TRANSPORTER"/>
    <property type="match status" value="1"/>
</dbReference>
<dbReference type="InterPro" id="IPR002645">
    <property type="entry name" value="STAS_dom"/>
</dbReference>
<protein>
    <submittedName>
        <fullName evidence="7">Sulfate anion transporter 1</fullName>
    </submittedName>
</protein>
<keyword evidence="3 5" id="KW-1133">Transmembrane helix</keyword>
<evidence type="ECO:0000256" key="5">
    <source>
        <dbReference type="SAM" id="Phobius"/>
    </source>
</evidence>
<reference evidence="8" key="1">
    <citation type="submission" date="2017-01" db="EMBL/GenBank/DDBJ databases">
        <title>Comparative genomics of anhydrobiosis in the tardigrade Hypsibius dujardini.</title>
        <authorList>
            <person name="Yoshida Y."/>
            <person name="Koutsovoulos G."/>
            <person name="Laetsch D."/>
            <person name="Stevens L."/>
            <person name="Kumar S."/>
            <person name="Horikawa D."/>
            <person name="Ishino K."/>
            <person name="Komine S."/>
            <person name="Tomita M."/>
            <person name="Blaxter M."/>
            <person name="Arakawa K."/>
        </authorList>
    </citation>
    <scope>NUCLEOTIDE SEQUENCE [LARGE SCALE GENOMIC DNA]</scope>
    <source>
        <strain evidence="8">Z151</strain>
    </source>
</reference>
<dbReference type="Pfam" id="PF01740">
    <property type="entry name" value="STAS"/>
    <property type="match status" value="1"/>
</dbReference>
<dbReference type="InterPro" id="IPR036513">
    <property type="entry name" value="STAS_dom_sf"/>
</dbReference>
<feature type="transmembrane region" description="Helical" evidence="5">
    <location>
        <begin position="183"/>
        <end position="201"/>
    </location>
</feature>
<proteinExistence type="predicted"/>
<evidence type="ECO:0000256" key="2">
    <source>
        <dbReference type="ARBA" id="ARBA00022692"/>
    </source>
</evidence>
<organism evidence="7 8">
    <name type="scientific">Hypsibius exemplaris</name>
    <name type="common">Freshwater tardigrade</name>
    <dbReference type="NCBI Taxonomy" id="2072580"/>
    <lineage>
        <taxon>Eukaryota</taxon>
        <taxon>Metazoa</taxon>
        <taxon>Ecdysozoa</taxon>
        <taxon>Tardigrada</taxon>
        <taxon>Eutardigrada</taxon>
        <taxon>Parachela</taxon>
        <taxon>Hypsibioidea</taxon>
        <taxon>Hypsibiidae</taxon>
        <taxon>Hypsibius</taxon>
    </lineage>
</organism>
<feature type="transmembrane region" description="Helical" evidence="5">
    <location>
        <begin position="440"/>
        <end position="460"/>
    </location>
</feature>
<evidence type="ECO:0000313" key="7">
    <source>
        <dbReference type="EMBL" id="OQV23037.1"/>
    </source>
</evidence>
<dbReference type="GO" id="GO:0055085">
    <property type="term" value="P:transmembrane transport"/>
    <property type="evidence" value="ECO:0007669"/>
    <property type="project" value="InterPro"/>
</dbReference>
<keyword evidence="8" id="KW-1185">Reference proteome</keyword>
<dbReference type="OrthoDB" id="288203at2759"/>
<dbReference type="InterPro" id="IPR011547">
    <property type="entry name" value="SLC26A/SulP_dom"/>
</dbReference>
<dbReference type="SUPFAM" id="SSF52091">
    <property type="entry name" value="SpoIIaa-like"/>
    <property type="match status" value="1"/>
</dbReference>
<dbReference type="Pfam" id="PF00916">
    <property type="entry name" value="Sulfate_transp"/>
    <property type="match status" value="1"/>
</dbReference>
<dbReference type="GO" id="GO:0016020">
    <property type="term" value="C:membrane"/>
    <property type="evidence" value="ECO:0007669"/>
    <property type="project" value="UniProtKB-SubCell"/>
</dbReference>
<dbReference type="Proteomes" id="UP000192578">
    <property type="component" value="Unassembled WGS sequence"/>
</dbReference>
<evidence type="ECO:0000313" key="8">
    <source>
        <dbReference type="Proteomes" id="UP000192578"/>
    </source>
</evidence>
<name>A0A1W0X606_HYPEX</name>
<feature type="transmembrane region" description="Helical" evidence="5">
    <location>
        <begin position="343"/>
        <end position="362"/>
    </location>
</feature>
<evidence type="ECO:0000259" key="6">
    <source>
        <dbReference type="PROSITE" id="PS50801"/>
    </source>
</evidence>
<comment type="caution">
    <text evidence="7">The sequence shown here is derived from an EMBL/GenBank/DDBJ whole genome shotgun (WGS) entry which is preliminary data.</text>
</comment>
<feature type="transmembrane region" description="Helical" evidence="5">
    <location>
        <begin position="109"/>
        <end position="127"/>
    </location>
</feature>
<dbReference type="Gene3D" id="3.30.750.24">
    <property type="entry name" value="STAS domain"/>
    <property type="match status" value="1"/>
</dbReference>
<keyword evidence="4 5" id="KW-0472">Membrane</keyword>
<gene>
    <name evidence="7" type="ORF">BV898_03086</name>
</gene>
<evidence type="ECO:0000256" key="1">
    <source>
        <dbReference type="ARBA" id="ARBA00004141"/>
    </source>
</evidence>
<evidence type="ECO:0000256" key="3">
    <source>
        <dbReference type="ARBA" id="ARBA00022989"/>
    </source>
</evidence>
<accession>A0A1W0X606</accession>
<feature type="transmembrane region" description="Helical" evidence="5">
    <location>
        <begin position="293"/>
        <end position="314"/>
    </location>
</feature>
<feature type="domain" description="STAS" evidence="6">
    <location>
        <begin position="532"/>
        <end position="659"/>
    </location>
</feature>
<feature type="transmembrane region" description="Helical" evidence="5">
    <location>
        <begin position="480"/>
        <end position="505"/>
    </location>
</feature>
<feature type="transmembrane region" description="Helical" evidence="5">
    <location>
        <begin position="416"/>
        <end position="433"/>
    </location>
</feature>
<dbReference type="EMBL" id="MTYJ01000014">
    <property type="protein sequence ID" value="OQV23037.1"/>
    <property type="molecule type" value="Genomic_DNA"/>
</dbReference>
<evidence type="ECO:0000256" key="4">
    <source>
        <dbReference type="ARBA" id="ARBA00023136"/>
    </source>
</evidence>
<feature type="transmembrane region" description="Helical" evidence="5">
    <location>
        <begin position="383"/>
        <end position="410"/>
    </location>
</feature>
<comment type="subcellular location">
    <subcellularLocation>
        <location evidence="1">Membrane</location>
        <topology evidence="1">Multi-pass membrane protein</topology>
    </subcellularLocation>
</comment>
<dbReference type="PROSITE" id="PS50801">
    <property type="entry name" value="STAS"/>
    <property type="match status" value="1"/>
</dbReference>
<dbReference type="CDD" id="cd07042">
    <property type="entry name" value="STAS_SulP_like_sulfate_transporter"/>
    <property type="match status" value="1"/>
</dbReference>
<dbReference type="AlphaFoldDB" id="A0A1W0X606"/>
<dbReference type="InterPro" id="IPR001902">
    <property type="entry name" value="SLC26A/SulP_fam"/>
</dbReference>
<sequence>MKSHSEGRAMETADFGKGGLLLDLSARITSAFGGKNSKEAAQSVIVGGRFRRMYAKNFRTNVLAFLPIIRSLRASTWRSLSKDFCAGIIVGCIHIPQSMGTGMVANLGPLYGIYLTFFPGLLYAVFGSSFHNSVGAFAPSAGLVGVAVARIRLIFSEHYLPNQTIEIVPESALPELARQHVEIAVTITLMAGIIQLAIAFFRLEFLSRIFSHNVLDPLNCACALQIMLVQIPNMLGVNLDMHYGLNKHIGMVILLLTHITERIQWLDTLLSVITASIIIGFRDFVQPCLFKKLKVVIPIEFLLVVAFTGISYGLDLHGRYDVRLIGHQPVGLPKPFIPDLARYMPFALFDGLLGALVSIAYCMQATKPAARKHGYRVNTKQELLALGASNVFISFFSCCVTSSNIGRIVILDSMGASSQIATLFACILTRLMLAFASGALYYLPFGVIATIITLTLSMTLKLFNDLPEIWRLCRTDAVQWMLTFVSCVLLDLQWGLLVGLTFSWIRMQYQLDEPHLSAVMKPPFSTLQNTGKLFQAARKSEILLFRAGPSLNYANTDKFTRRVLLSLDYYNSIGGGHVFPESSGVNVIKHVIIDCFALIVMDSSGYRGIIYLLAQLTKHNVKLWLPSCSETIRRVLQRQTPLFPAEQFTDTVEEADQLIKQQSQEPEKSSLIVRAAISQLKTSENDESTTAFWQVAGMTETDRRQLEQELPKDPAHHADLPPQDEWSNEVEEDVLAVLGELETKGPGNADARFKPDLQYNRQEEEKFRQSENTIWTVEAESRLDREASQTQGRNSRVALDGVKRNDIEMISF</sequence>
<keyword evidence="2 5" id="KW-0812">Transmembrane</keyword>